<dbReference type="Gene3D" id="3.90.230.10">
    <property type="entry name" value="Creatinase/methionine aminopeptidase superfamily"/>
    <property type="match status" value="1"/>
</dbReference>
<dbReference type="InterPro" id="IPR050422">
    <property type="entry name" value="X-Pro_aminopeptidase_P"/>
</dbReference>
<evidence type="ECO:0000259" key="1">
    <source>
        <dbReference type="Pfam" id="PF16188"/>
    </source>
</evidence>
<evidence type="ECO:0000313" key="2">
    <source>
        <dbReference type="EnsemblProtists" id="HpaP803266"/>
    </source>
</evidence>
<dbReference type="PANTHER" id="PTHR43763:SF6">
    <property type="entry name" value="XAA-PRO AMINOPEPTIDASE 1"/>
    <property type="match status" value="1"/>
</dbReference>
<dbReference type="AlphaFoldDB" id="M4BAF6"/>
<dbReference type="InterPro" id="IPR032416">
    <property type="entry name" value="Peptidase_M24_C"/>
</dbReference>
<proteinExistence type="predicted"/>
<evidence type="ECO:0000313" key="3">
    <source>
        <dbReference type="Proteomes" id="UP000011713"/>
    </source>
</evidence>
<dbReference type="Proteomes" id="UP000011713">
    <property type="component" value="Unassembled WGS sequence"/>
</dbReference>
<dbReference type="EMBL" id="JH598070">
    <property type="status" value="NOT_ANNOTATED_CDS"/>
    <property type="molecule type" value="Genomic_DNA"/>
</dbReference>
<dbReference type="HOGENOM" id="CLU_011781_3_2_1"/>
<feature type="domain" description="Peptidase M24 C-terminal" evidence="1">
    <location>
        <begin position="39"/>
        <end position="100"/>
    </location>
</feature>
<dbReference type="InterPro" id="IPR036005">
    <property type="entry name" value="Creatinase/aminopeptidase-like"/>
</dbReference>
<dbReference type="SUPFAM" id="SSF55920">
    <property type="entry name" value="Creatinase/aminopeptidase"/>
    <property type="match status" value="1"/>
</dbReference>
<dbReference type="EnsemblProtists" id="HpaT803266">
    <property type="protein sequence ID" value="HpaP803266"/>
    <property type="gene ID" value="HpaG803266"/>
</dbReference>
<dbReference type="PANTHER" id="PTHR43763">
    <property type="entry name" value="XAA-PRO AMINOPEPTIDASE 1"/>
    <property type="match status" value="1"/>
</dbReference>
<dbReference type="InParanoid" id="M4BAF6"/>
<accession>M4BAF6</accession>
<dbReference type="Pfam" id="PF16188">
    <property type="entry name" value="Peptidase_M24_C"/>
    <property type="match status" value="1"/>
</dbReference>
<dbReference type="eggNOG" id="KOG2413">
    <property type="taxonomic scope" value="Eukaryota"/>
</dbReference>
<reference evidence="3" key="1">
    <citation type="journal article" date="2010" name="Science">
        <title>Signatures of adaptation to obligate biotrophy in the Hyaloperonospora arabidopsidis genome.</title>
        <authorList>
            <person name="Baxter L."/>
            <person name="Tripathy S."/>
            <person name="Ishaque N."/>
            <person name="Boot N."/>
            <person name="Cabral A."/>
            <person name="Kemen E."/>
            <person name="Thines M."/>
            <person name="Ah-Fong A."/>
            <person name="Anderson R."/>
            <person name="Badejoko W."/>
            <person name="Bittner-Eddy P."/>
            <person name="Boore J.L."/>
            <person name="Chibucos M.C."/>
            <person name="Coates M."/>
            <person name="Dehal P."/>
            <person name="Delehaunty K."/>
            <person name="Dong S."/>
            <person name="Downton P."/>
            <person name="Dumas B."/>
            <person name="Fabro G."/>
            <person name="Fronick C."/>
            <person name="Fuerstenberg S.I."/>
            <person name="Fulton L."/>
            <person name="Gaulin E."/>
            <person name="Govers F."/>
            <person name="Hughes L."/>
            <person name="Humphray S."/>
            <person name="Jiang R.H."/>
            <person name="Judelson H."/>
            <person name="Kamoun S."/>
            <person name="Kyung K."/>
            <person name="Meijer H."/>
            <person name="Minx P."/>
            <person name="Morris P."/>
            <person name="Nelson J."/>
            <person name="Phuntumart V."/>
            <person name="Qutob D."/>
            <person name="Rehmany A."/>
            <person name="Rougon-Cardoso A."/>
            <person name="Ryden P."/>
            <person name="Torto-Alalibo T."/>
            <person name="Studholme D."/>
            <person name="Wang Y."/>
            <person name="Win J."/>
            <person name="Wood J."/>
            <person name="Clifton S.W."/>
            <person name="Rogers J."/>
            <person name="Van den Ackerveken G."/>
            <person name="Jones J.D."/>
            <person name="McDowell J.M."/>
            <person name="Beynon J."/>
            <person name="Tyler B.M."/>
        </authorList>
    </citation>
    <scope>NUCLEOTIDE SEQUENCE [LARGE SCALE GENOMIC DNA]</scope>
    <source>
        <strain evidence="3">Emoy2</strain>
    </source>
</reference>
<dbReference type="VEuPathDB" id="FungiDB:HpaG803266"/>
<keyword evidence="3" id="KW-1185">Reference proteome</keyword>
<dbReference type="STRING" id="559515.M4BAF6"/>
<reference evidence="2" key="2">
    <citation type="submission" date="2015-06" db="UniProtKB">
        <authorList>
            <consortium name="EnsemblProtists"/>
        </authorList>
    </citation>
    <scope>IDENTIFICATION</scope>
    <source>
        <strain evidence="2">Emoy2</strain>
    </source>
</reference>
<protein>
    <recommendedName>
        <fullName evidence="1">Peptidase M24 C-terminal domain-containing protein</fullName>
    </recommendedName>
</protein>
<sequence length="107" mass="12242">MILSNEPGYYEDGKFGIRIESIMVAQKAPQIKSPLNRDFCVFETLTMVPIQQKLIDENLLTPEEVQWLNAYHKDVHDKLQPLLKDDLEACAYLARETKPLSLQPSPA</sequence>
<organism evidence="2 3">
    <name type="scientific">Hyaloperonospora arabidopsidis (strain Emoy2)</name>
    <name type="common">Downy mildew agent</name>
    <name type="synonym">Peronospora arabidopsidis</name>
    <dbReference type="NCBI Taxonomy" id="559515"/>
    <lineage>
        <taxon>Eukaryota</taxon>
        <taxon>Sar</taxon>
        <taxon>Stramenopiles</taxon>
        <taxon>Oomycota</taxon>
        <taxon>Peronosporomycetes</taxon>
        <taxon>Peronosporales</taxon>
        <taxon>Peronosporaceae</taxon>
        <taxon>Hyaloperonospora</taxon>
    </lineage>
</organism>
<name>M4BAF6_HYAAE</name>